<accession>A0A150QKQ0</accession>
<dbReference type="Pfam" id="PF01584">
    <property type="entry name" value="CheW"/>
    <property type="match status" value="1"/>
</dbReference>
<dbReference type="InterPro" id="IPR036061">
    <property type="entry name" value="CheW-like_dom_sf"/>
</dbReference>
<comment type="caution">
    <text evidence="2">The sequence shown here is derived from an EMBL/GenBank/DDBJ whole genome shotgun (WGS) entry which is preliminary data.</text>
</comment>
<dbReference type="SMART" id="SM00260">
    <property type="entry name" value="CheW"/>
    <property type="match status" value="1"/>
</dbReference>
<evidence type="ECO:0000259" key="1">
    <source>
        <dbReference type="PROSITE" id="PS50851"/>
    </source>
</evidence>
<dbReference type="InterPro" id="IPR039315">
    <property type="entry name" value="CheW"/>
</dbReference>
<name>A0A150QKQ0_SORCE</name>
<dbReference type="GO" id="GO:0005829">
    <property type="term" value="C:cytosol"/>
    <property type="evidence" value="ECO:0007669"/>
    <property type="project" value="TreeGrafter"/>
</dbReference>
<dbReference type="Gene3D" id="2.30.30.40">
    <property type="entry name" value="SH3 Domains"/>
    <property type="match status" value="1"/>
</dbReference>
<evidence type="ECO:0000313" key="2">
    <source>
        <dbReference type="EMBL" id="KYF68561.1"/>
    </source>
</evidence>
<dbReference type="EMBL" id="JEMA01000562">
    <property type="protein sequence ID" value="KYF68561.1"/>
    <property type="molecule type" value="Genomic_DNA"/>
</dbReference>
<dbReference type="GO" id="GO:0007165">
    <property type="term" value="P:signal transduction"/>
    <property type="evidence" value="ECO:0007669"/>
    <property type="project" value="InterPro"/>
</dbReference>
<reference evidence="2 3" key="1">
    <citation type="submission" date="2014-02" db="EMBL/GenBank/DDBJ databases">
        <title>The small core and large imbalanced accessory genome model reveals a collaborative survival strategy of Sorangium cellulosum strains in nature.</title>
        <authorList>
            <person name="Han K."/>
            <person name="Peng R."/>
            <person name="Blom J."/>
            <person name="Li Y.-Z."/>
        </authorList>
    </citation>
    <scope>NUCLEOTIDE SEQUENCE [LARGE SCALE GENOMIC DNA]</scope>
    <source>
        <strain evidence="2 3">So0008-312</strain>
    </source>
</reference>
<sequence length="145" mass="15538">MSGLHVVLKVADTEYAISAADVLHMESFTGATRVPGTRPYVGGLIQIRGRVVPVVDLRARFGLPTIEPTLDSRVIVVQSGGRTVGLLVDSAREVVNIAADELRPPPEVMTEESSGFVRAVAKLGKRLVMLVDVGKVIGEEQDHGR</sequence>
<dbReference type="GO" id="GO:0006935">
    <property type="term" value="P:chemotaxis"/>
    <property type="evidence" value="ECO:0007669"/>
    <property type="project" value="InterPro"/>
</dbReference>
<dbReference type="OrthoDB" id="9790406at2"/>
<dbReference type="PANTHER" id="PTHR22617:SF23">
    <property type="entry name" value="CHEMOTAXIS PROTEIN CHEW"/>
    <property type="match status" value="1"/>
</dbReference>
<dbReference type="AlphaFoldDB" id="A0A150QKQ0"/>
<dbReference type="PROSITE" id="PS50851">
    <property type="entry name" value="CHEW"/>
    <property type="match status" value="1"/>
</dbReference>
<dbReference type="Gene3D" id="2.40.50.180">
    <property type="entry name" value="CheA-289, Domain 4"/>
    <property type="match status" value="1"/>
</dbReference>
<organism evidence="2 3">
    <name type="scientific">Sorangium cellulosum</name>
    <name type="common">Polyangium cellulosum</name>
    <dbReference type="NCBI Taxonomy" id="56"/>
    <lineage>
        <taxon>Bacteria</taxon>
        <taxon>Pseudomonadati</taxon>
        <taxon>Myxococcota</taxon>
        <taxon>Polyangia</taxon>
        <taxon>Polyangiales</taxon>
        <taxon>Polyangiaceae</taxon>
        <taxon>Sorangium</taxon>
    </lineage>
</organism>
<dbReference type="InterPro" id="IPR002545">
    <property type="entry name" value="CheW-lke_dom"/>
</dbReference>
<gene>
    <name evidence="2" type="ORF">BE15_18490</name>
</gene>
<dbReference type="RefSeq" id="WP_061609013.1">
    <property type="nucleotide sequence ID" value="NZ_CP162579.1"/>
</dbReference>
<dbReference type="PANTHER" id="PTHR22617">
    <property type="entry name" value="CHEMOTAXIS SENSOR HISTIDINE KINASE-RELATED"/>
    <property type="match status" value="1"/>
</dbReference>
<evidence type="ECO:0000313" key="3">
    <source>
        <dbReference type="Proteomes" id="UP000075260"/>
    </source>
</evidence>
<feature type="domain" description="CheW-like" evidence="1">
    <location>
        <begin position="2"/>
        <end position="142"/>
    </location>
</feature>
<proteinExistence type="predicted"/>
<dbReference type="SUPFAM" id="SSF50341">
    <property type="entry name" value="CheW-like"/>
    <property type="match status" value="1"/>
</dbReference>
<protein>
    <submittedName>
        <fullName evidence="2">Chemotaxis protein CheW</fullName>
    </submittedName>
</protein>
<dbReference type="Proteomes" id="UP000075260">
    <property type="component" value="Unassembled WGS sequence"/>
</dbReference>